<name>A0ABM8VP38_9BACL</name>
<organism evidence="4 5">
    <name type="scientific">Paenibacillus allorhizosphaerae</name>
    <dbReference type="NCBI Taxonomy" id="2849866"/>
    <lineage>
        <taxon>Bacteria</taxon>
        <taxon>Bacillati</taxon>
        <taxon>Bacillota</taxon>
        <taxon>Bacilli</taxon>
        <taxon>Bacillales</taxon>
        <taxon>Paenibacillaceae</taxon>
        <taxon>Paenibacillus</taxon>
    </lineage>
</organism>
<keyword evidence="5" id="KW-1185">Reference proteome</keyword>
<proteinExistence type="predicted"/>
<keyword evidence="4" id="KW-0031">Aminopeptidase</keyword>
<evidence type="ECO:0000313" key="4">
    <source>
        <dbReference type="EMBL" id="CAG7652149.1"/>
    </source>
</evidence>
<gene>
    <name evidence="4" type="primary">dap</name>
    <name evidence="4" type="ORF">PAECIP111802_05149</name>
</gene>
<reference evidence="4 5" key="1">
    <citation type="submission" date="2021-06" db="EMBL/GenBank/DDBJ databases">
        <authorList>
            <person name="Criscuolo A."/>
        </authorList>
    </citation>
    <scope>NUCLEOTIDE SEQUENCE [LARGE SCALE GENOMIC DNA]</scope>
    <source>
        <strain evidence="5">CIP 111802</strain>
    </source>
</reference>
<protein>
    <submittedName>
        <fullName evidence="4">D-aminopeptidase</fullName>
        <ecNumber evidence="4">3.4.11.19</ecNumber>
    </submittedName>
</protein>
<dbReference type="Proteomes" id="UP000730618">
    <property type="component" value="Unassembled WGS sequence"/>
</dbReference>
<dbReference type="PANTHER" id="PTHR46825">
    <property type="entry name" value="D-ALANYL-D-ALANINE-CARBOXYPEPTIDASE/ENDOPEPTIDASE AMPH"/>
    <property type="match status" value="1"/>
</dbReference>
<sequence>MYELHKESDGRRTRLLYEREGFFSGAVLVAKDGEVVLSKGYGMANLEHSVPNTPHTKFRLASVTKPFTAAAILWLQQRQRLHVEDLVSKYVPTLPNGNRITVHHLLSHTSGLDHPPGISDTKRWQTEELVNAFADKPMLFSPGERFQYRSSNYILLTYILETVAGQTYDTFLKDNLFRPLGMNDSGFDVQSGILPNRAAGYRAFEDRWVNGRLQDMSVHSGAAGLYSTTGDLYLWDQALYSDQLLDARSREAMFTAYKGNYGYGWYIDELSMRKNTVRRMYHGGLNDGGFFTRITRFPESRVLIVLLCNFLLSPQERINRDLAAALFGESYERPEPFPRSAAAALPATNPEAYVGTYEAFVPFVIKQERSRLFISIFGFKLELFLVTTTEDRDEFRSKAAYVRVVFKRNAGGKVTEALLSWLGEEESAASKK</sequence>
<evidence type="ECO:0000313" key="5">
    <source>
        <dbReference type="Proteomes" id="UP000730618"/>
    </source>
</evidence>
<keyword evidence="4" id="KW-0645">Protease</keyword>
<comment type="caution">
    <text evidence="4">The sequence shown here is derived from an EMBL/GenBank/DDBJ whole genome shotgun (WGS) entry which is preliminary data.</text>
</comment>
<accession>A0ABM8VP38</accession>
<feature type="domain" description="Beta-lactamase-related" evidence="3">
    <location>
        <begin position="20"/>
        <end position="326"/>
    </location>
</feature>
<evidence type="ECO:0000256" key="2">
    <source>
        <dbReference type="ARBA" id="ARBA00023136"/>
    </source>
</evidence>
<dbReference type="RefSeq" id="WP_218101374.1">
    <property type="nucleotide sequence ID" value="NZ_CAJVCE010000017.1"/>
</dbReference>
<keyword evidence="2" id="KW-0472">Membrane</keyword>
<evidence type="ECO:0000256" key="1">
    <source>
        <dbReference type="ARBA" id="ARBA00004370"/>
    </source>
</evidence>
<keyword evidence="4" id="KW-0378">Hydrolase</keyword>
<dbReference type="GO" id="GO:0004177">
    <property type="term" value="F:aminopeptidase activity"/>
    <property type="evidence" value="ECO:0007669"/>
    <property type="project" value="UniProtKB-KW"/>
</dbReference>
<dbReference type="EMBL" id="CAJVCE010000017">
    <property type="protein sequence ID" value="CAG7652149.1"/>
    <property type="molecule type" value="Genomic_DNA"/>
</dbReference>
<dbReference type="PANTHER" id="PTHR46825:SF11">
    <property type="entry name" value="PENICILLIN-BINDING PROTEIN 4"/>
    <property type="match status" value="1"/>
</dbReference>
<dbReference type="Pfam" id="PF00144">
    <property type="entry name" value="Beta-lactamase"/>
    <property type="match status" value="1"/>
</dbReference>
<comment type="subcellular location">
    <subcellularLocation>
        <location evidence="1">Membrane</location>
    </subcellularLocation>
</comment>
<dbReference type="InterPro" id="IPR001466">
    <property type="entry name" value="Beta-lactam-related"/>
</dbReference>
<dbReference type="EC" id="3.4.11.19" evidence="4"/>
<evidence type="ECO:0000259" key="3">
    <source>
        <dbReference type="Pfam" id="PF00144"/>
    </source>
</evidence>
<dbReference type="InterPro" id="IPR050491">
    <property type="entry name" value="AmpC-like"/>
</dbReference>